<keyword evidence="3" id="KW-0812">Transmembrane</keyword>
<dbReference type="InterPro" id="IPR029052">
    <property type="entry name" value="Metallo-depent_PP-like"/>
</dbReference>
<feature type="domain" description="Calcineurin-like phosphoesterase" evidence="4">
    <location>
        <begin position="162"/>
        <end position="342"/>
    </location>
</feature>
<dbReference type="InterPro" id="IPR051158">
    <property type="entry name" value="Metallophosphoesterase_sf"/>
</dbReference>
<feature type="transmembrane region" description="Helical" evidence="3">
    <location>
        <begin position="30"/>
        <end position="52"/>
    </location>
</feature>
<keyword evidence="3" id="KW-0472">Membrane</keyword>
<dbReference type="GO" id="GO:0046872">
    <property type="term" value="F:metal ion binding"/>
    <property type="evidence" value="ECO:0007669"/>
    <property type="project" value="UniProtKB-KW"/>
</dbReference>
<reference evidence="5 6" key="1">
    <citation type="submission" date="2016-10" db="EMBL/GenBank/DDBJ databases">
        <authorList>
            <person name="de Groot N.N."/>
        </authorList>
    </citation>
    <scope>NUCLEOTIDE SEQUENCE [LARGE SCALE GENOMIC DNA]</scope>
    <source>
        <strain evidence="5 6">DSM 18180</strain>
    </source>
</reference>
<dbReference type="Gene3D" id="3.60.21.10">
    <property type="match status" value="1"/>
</dbReference>
<keyword evidence="3" id="KW-1133">Transmembrane helix</keyword>
<dbReference type="GO" id="GO:0016020">
    <property type="term" value="C:membrane"/>
    <property type="evidence" value="ECO:0007669"/>
    <property type="project" value="GOC"/>
</dbReference>
<keyword evidence="6" id="KW-1185">Reference proteome</keyword>
<evidence type="ECO:0000259" key="4">
    <source>
        <dbReference type="Pfam" id="PF00149"/>
    </source>
</evidence>
<sequence length="409" mass="46990">MLRWIIFIIIYIVITIYGFQAIRTVTKSTWIHYLFLAIALIVVGNFLFQFLSSSEGRVLNPVKSYAFGFLLAFISFNLVIIPILLGEDIIRFILGLYDRLVTTKDVFYLPSRRKFISQVAVGLAAIPFASLLYGMYRGKYRFRVLNYTLHFEDLPEAFDGYKITQISDIHSGSFDNKEKIEYGVNLINEQKSDVILFTGDLVNNKSSEMLPWKDLFGTLKAKDGVFSVLGNHDYGDYVDWDSPDEKAQNLVDLVQLQRDMGYDILLNESRFIEKDGQRLAIVGVENWGKGGFKKAGDLKKAAQNIEPNDFKILMSHDPSHWEAEVIDDDYHYHLTLSGHTHGMQFGIEIPGWIKWSPVKWRYKYWAGIYKEMGQYINVNRGFGYLGYPGRVGIWPEITVIELKKGTSTT</sequence>
<dbReference type="AlphaFoldDB" id="A0A1K2IEB4"/>
<evidence type="ECO:0000256" key="2">
    <source>
        <dbReference type="ARBA" id="ARBA00022801"/>
    </source>
</evidence>
<dbReference type="RefSeq" id="WP_072400711.1">
    <property type="nucleotide sequence ID" value="NZ_FPKV01000001.1"/>
</dbReference>
<dbReference type="STRING" id="369401.SAMN05428642_1011100"/>
<dbReference type="OrthoDB" id="9780884at2"/>
<proteinExistence type="predicted"/>
<dbReference type="GO" id="GO:0008758">
    <property type="term" value="F:UDP-2,3-diacylglucosamine hydrolase activity"/>
    <property type="evidence" value="ECO:0007669"/>
    <property type="project" value="TreeGrafter"/>
</dbReference>
<keyword evidence="1" id="KW-0479">Metal-binding</keyword>
<dbReference type="PANTHER" id="PTHR31302:SF31">
    <property type="entry name" value="PHOSPHODIESTERASE YAEI"/>
    <property type="match status" value="1"/>
</dbReference>
<dbReference type="Proteomes" id="UP000182544">
    <property type="component" value="Unassembled WGS sequence"/>
</dbReference>
<gene>
    <name evidence="5" type="ORF">SAMN05428642_1011100</name>
</gene>
<evidence type="ECO:0000313" key="5">
    <source>
        <dbReference type="EMBL" id="SFZ90719.1"/>
    </source>
</evidence>
<name>A0A1K2IEB4_9FLAO</name>
<keyword evidence="2" id="KW-0378">Hydrolase</keyword>
<dbReference type="GO" id="GO:0009245">
    <property type="term" value="P:lipid A biosynthetic process"/>
    <property type="evidence" value="ECO:0007669"/>
    <property type="project" value="TreeGrafter"/>
</dbReference>
<feature type="transmembrane region" description="Helical" evidence="3">
    <location>
        <begin position="64"/>
        <end position="85"/>
    </location>
</feature>
<evidence type="ECO:0000256" key="1">
    <source>
        <dbReference type="ARBA" id="ARBA00022723"/>
    </source>
</evidence>
<dbReference type="Pfam" id="PF00149">
    <property type="entry name" value="Metallophos"/>
    <property type="match status" value="1"/>
</dbReference>
<accession>A0A1K2IEB4</accession>
<dbReference type="EMBL" id="FPKV01000001">
    <property type="protein sequence ID" value="SFZ90719.1"/>
    <property type="molecule type" value="Genomic_DNA"/>
</dbReference>
<dbReference type="CDD" id="cd07385">
    <property type="entry name" value="MPP_YkuE_C"/>
    <property type="match status" value="1"/>
</dbReference>
<evidence type="ECO:0000313" key="6">
    <source>
        <dbReference type="Proteomes" id="UP000182544"/>
    </source>
</evidence>
<protein>
    <recommendedName>
        <fullName evidence="4">Calcineurin-like phosphoesterase domain-containing protein</fullName>
    </recommendedName>
</protein>
<feature type="transmembrane region" description="Helical" evidence="3">
    <location>
        <begin position="5"/>
        <end position="24"/>
    </location>
</feature>
<evidence type="ECO:0000256" key="3">
    <source>
        <dbReference type="SAM" id="Phobius"/>
    </source>
</evidence>
<organism evidence="5 6">
    <name type="scientific">Flaviramulus basaltis</name>
    <dbReference type="NCBI Taxonomy" id="369401"/>
    <lineage>
        <taxon>Bacteria</taxon>
        <taxon>Pseudomonadati</taxon>
        <taxon>Bacteroidota</taxon>
        <taxon>Flavobacteriia</taxon>
        <taxon>Flavobacteriales</taxon>
        <taxon>Flavobacteriaceae</taxon>
        <taxon>Flaviramulus</taxon>
    </lineage>
</organism>
<dbReference type="SUPFAM" id="SSF56300">
    <property type="entry name" value="Metallo-dependent phosphatases"/>
    <property type="match status" value="1"/>
</dbReference>
<dbReference type="InterPro" id="IPR004843">
    <property type="entry name" value="Calcineurin-like_PHP"/>
</dbReference>
<dbReference type="PANTHER" id="PTHR31302">
    <property type="entry name" value="TRANSMEMBRANE PROTEIN WITH METALLOPHOSPHOESTERASE DOMAIN-RELATED"/>
    <property type="match status" value="1"/>
</dbReference>
<feature type="transmembrane region" description="Helical" evidence="3">
    <location>
        <begin position="115"/>
        <end position="136"/>
    </location>
</feature>